<evidence type="ECO:0000313" key="1">
    <source>
        <dbReference type="EMBL" id="VDM73849.1"/>
    </source>
</evidence>
<evidence type="ECO:0000313" key="2">
    <source>
        <dbReference type="Proteomes" id="UP000270094"/>
    </source>
</evidence>
<keyword evidence="2" id="KW-1185">Reference proteome</keyword>
<protein>
    <submittedName>
        <fullName evidence="1">Uncharacterized protein</fullName>
    </submittedName>
</protein>
<accession>A0A3P7J2F4</accession>
<gene>
    <name evidence="1" type="ORF">SVUK_LOCUS8847</name>
</gene>
<name>A0A3P7J2F4_STRVU</name>
<dbReference type="EMBL" id="UYYB01032742">
    <property type="protein sequence ID" value="VDM73849.1"/>
    <property type="molecule type" value="Genomic_DNA"/>
</dbReference>
<organism evidence="1 2">
    <name type="scientific">Strongylus vulgaris</name>
    <name type="common">Blood worm</name>
    <dbReference type="NCBI Taxonomy" id="40348"/>
    <lineage>
        <taxon>Eukaryota</taxon>
        <taxon>Metazoa</taxon>
        <taxon>Ecdysozoa</taxon>
        <taxon>Nematoda</taxon>
        <taxon>Chromadorea</taxon>
        <taxon>Rhabditida</taxon>
        <taxon>Rhabditina</taxon>
        <taxon>Rhabditomorpha</taxon>
        <taxon>Strongyloidea</taxon>
        <taxon>Strongylidae</taxon>
        <taxon>Strongylus</taxon>
    </lineage>
</organism>
<reference evidence="1 2" key="1">
    <citation type="submission" date="2018-11" db="EMBL/GenBank/DDBJ databases">
        <authorList>
            <consortium name="Pathogen Informatics"/>
        </authorList>
    </citation>
    <scope>NUCLEOTIDE SEQUENCE [LARGE SCALE GENOMIC DNA]</scope>
</reference>
<sequence>MDRMSNENSQRPIILGLFRVWFGDLHRVYTHILHNRKIRSLPCPAMLPDYYQCSTMDSLAIQRYLGDYCSFADDRPKLRHYRLISTVYIHDHIS</sequence>
<dbReference type="AlphaFoldDB" id="A0A3P7J2F4"/>
<dbReference type="Proteomes" id="UP000270094">
    <property type="component" value="Unassembled WGS sequence"/>
</dbReference>
<proteinExistence type="predicted"/>